<sequence length="2131" mass="242663">MKKIPTWGKFAIAAASLSAAVGVVFAGIAIDKAVNQEFSDNKNLVNNPSLNQINYSQTAPISYFVDPVQEHILIAILSPDGEHVKVVDKEYNIFNKYEDSKAEEKTIAEFKEWHLKQYKGQTPVQFIKIGPSTFKNYYTDAITAKEFHEYTTWFSENVAWGPDLVTMKAFNIKKNVKQNGNNITLGQHSNVAKENAEIVFYPDSFYGSLPLYSTTAGKSNSADKLLFQLNNKKFLNVDEINDYLKDVNLMNALANLKLSDENESIITYRSIQFLNLLKGKEFYIYRENETTIDLTIRDHLFFAKNLTDLESQFKSLYPNLTFSSEKAHKVRLTSTSILAAQSSSLGTYLRNEVDRLNNYASTNRLELNFSNEQETFSSQLHLGNLSVDDESINILSALEKAQKEVTDNFVIFRDFANIKQYASQEKGKETFVYLNSETINGVTTERFFKNLQSATNILGTSFKISNIHKYQVSALDVSNNILTISLVKDGEPTTTRTFMIEADSNDQKKLNLFDDFVRSVGYKRFVNPYLINQELETRKDGSTYREFSIYSQIYDGLLDRVAREFPYLLKDLSGEHLVRKINDKGVMEYSIETGNYKGFTTNDRVSFLYLLKATDPNFKGVGTDFLKYVGAHEYGHHTTLQNLKDVGEKTNAVVGGVSPRAGLNYDSFVDSDVYNLYLKARTSKINFDRKNITQNGAGDFPQYSWTDENGNEVVETDDLIFGSKDNTNVSETLSNTKRRFLQTFDGLKQAAKERGVTLSDLFLLNAFDFYSGTLNPSIEGTAKYYVFDENGKASFKEAAIPQNGETFIKDGQGKAILFVDGMPQVVKFEENSKKIAEILIHNKDGSPVISTEVGKEISETDEAIVKQIQGTILKLIEIPYTNNGWESGSTSLTNGPTFITYEGAGGYYLANTEDYFKKFWENNFNENEKNYIHYNANWKDNQNPYTKPVIRQYLNLPIDTSDFYDNGSLAWDINTFIRAAGNGDLIVNRWSHAYTSLNFIDVVETFKTGSDVMYSFVPNPTTVNGARFYDSRDVVIRNLGGRVPLNQNAYAIGTRPSGLGALIQTQATANSEALYHVADATNNPNIATLVMNAQAGRTTVNFYEAFADSAKTKNRLVDIFDFISLDYSKISLSPDGKNKVFDIDYAKTKFDLNKFKAALLANVESEIEAGNFSSEDQLNEVVNDEQKLANHVMSLFEKSAYNVYLTNVKLGNDFEILAKLMHPVTGISSFIQSNFVMENPDKRHSEYTALETKEALIKKLEGLNLSTENVNELTISDAFYLFGVWAFTNSPNLNLGPGTVVNVGFQSKPTNDVLTYNEQRLDTDISQKFTDYVYSIAEVLTRDYIQLTYTPDRTDLHNLPDYLTGASESNTGFEYFLDPSSTLIWNDSKVPFYDEDEENKLYFQELSIAFSQLSAAENREQFKKIMKESNELNSSPRINVREAAEKAKIVYDKLDKEFEKLKTSTTITTNSLNQQVALLNTYYNLNNAEIERLFSEIRSKNKNANDQAIKRLEEGKTKVKAIENKYQAIVDSTTASDEEKEKAKILVEILKKLQYNQNFSNFTTQEQIDILTYINQSELAKTYLGDFRYIFQKLNFSGIDLETADISEILNHLDFSSTISSKEFNENIFQSLTYRDILLLRIALMSNQSSSEQEKAAARKQLIKIINLEQDSSFTIKENQILKELNRISKIKSINLTQLASDNSVYTSELSSEDKTSLNKLLKEAAYESAKVLFYVQKENQEDLDSYLELWNKYIDKYTKFRESNSIIMNAEYSNEDLKKAAQEQVTKYDELIAVLNKIKSAETLDVSDYTALSIINEEEKITQEAITRVRTQRELLGNELRRLSLLFADDYINTLNEAIQFEDNTDEADVFYRELQSVYERVNDEVKKLHNNSAINTSYGNYNAESNYFGLVNNSNNGFFKDRWQKEIVDWALYDDSGKSIEDTTIRITDLENKAVTDRARAFWMYLLKSKGVSERTLTGIYRDKEKDSNVFWGFMKLEDAQKVKNLAFEDTVTGEVKYLKVNFENTNNLFYFQTQGDSTSKRTLADEGYTSWISDFAIFAKYSNAFIIPDSKQRIFFVDENNKEIEGLLNIGTRTAITENGKTQIQSPTKAFVDKNGKLYFNSIDQFNL</sequence>
<accession>A0A269TI93</accession>
<gene>
    <name evidence="3" type="ORF">CJJ23_03590</name>
</gene>
<comment type="caution">
    <text evidence="3">The sequence shown here is derived from an EMBL/GenBank/DDBJ whole genome shotgun (WGS) entry which is preliminary data.</text>
</comment>
<feature type="chain" id="PRO_5012131063" description="PDxFFG protein" evidence="2">
    <location>
        <begin position="27"/>
        <end position="2131"/>
    </location>
</feature>
<evidence type="ECO:0000256" key="2">
    <source>
        <dbReference type="SAM" id="SignalP"/>
    </source>
</evidence>
<reference evidence="4" key="1">
    <citation type="submission" date="2017-08" db="EMBL/GenBank/DDBJ databases">
        <authorList>
            <person name="Alvarez-Ponce D."/>
            <person name="Weitzman C.L."/>
            <person name="Tillett R.L."/>
            <person name="Sandmeier F.C."/>
            <person name="Tracy C.R."/>
        </authorList>
    </citation>
    <scope>NUCLEOTIDE SEQUENCE [LARGE SCALE GENOMIC DNA]</scope>
    <source>
        <strain evidence="4">723</strain>
    </source>
</reference>
<evidence type="ECO:0000313" key="4">
    <source>
        <dbReference type="Proteomes" id="UP000216943"/>
    </source>
</evidence>
<dbReference type="Proteomes" id="UP000216943">
    <property type="component" value="Unassembled WGS sequence"/>
</dbReference>
<protein>
    <recommendedName>
        <fullName evidence="5">PDxFFG protein</fullName>
    </recommendedName>
</protein>
<keyword evidence="1" id="KW-0175">Coiled coil</keyword>
<evidence type="ECO:0000256" key="1">
    <source>
        <dbReference type="SAM" id="Coils"/>
    </source>
</evidence>
<evidence type="ECO:0008006" key="5">
    <source>
        <dbReference type="Google" id="ProtNLM"/>
    </source>
</evidence>
<name>A0A269TI93_9BACT</name>
<dbReference type="OrthoDB" id="403891at2"/>
<evidence type="ECO:0000313" key="3">
    <source>
        <dbReference type="EMBL" id="PAK21121.1"/>
    </source>
</evidence>
<feature type="coiled-coil region" evidence="1">
    <location>
        <begin position="1444"/>
        <end position="1525"/>
    </location>
</feature>
<organism evidence="3 4">
    <name type="scientific">Mycoplasmopsis agassizii</name>
    <dbReference type="NCBI Taxonomy" id="33922"/>
    <lineage>
        <taxon>Bacteria</taxon>
        <taxon>Bacillati</taxon>
        <taxon>Mycoplasmatota</taxon>
        <taxon>Mycoplasmoidales</taxon>
        <taxon>Metamycoplasmataceae</taxon>
        <taxon>Mycoplasmopsis</taxon>
    </lineage>
</organism>
<dbReference type="EMBL" id="NQNY01000012">
    <property type="protein sequence ID" value="PAK21121.1"/>
    <property type="molecule type" value="Genomic_DNA"/>
</dbReference>
<feature type="signal peptide" evidence="2">
    <location>
        <begin position="1"/>
        <end position="26"/>
    </location>
</feature>
<proteinExistence type="predicted"/>
<keyword evidence="2" id="KW-0732">Signal</keyword>
<dbReference type="NCBIfam" id="NF012210">
    <property type="entry name" value="PDxFFG"/>
    <property type="match status" value="1"/>
</dbReference>
<dbReference type="RefSeq" id="WP_095334995.1">
    <property type="nucleotide sequence ID" value="NZ_NQNY01000012.1"/>
</dbReference>